<dbReference type="Proteomes" id="UP000229263">
    <property type="component" value="Unassembled WGS sequence"/>
</dbReference>
<evidence type="ECO:0000313" key="1">
    <source>
        <dbReference type="EMBL" id="PJJ44871.1"/>
    </source>
</evidence>
<organism evidence="1 2">
    <name type="scientific">Glutamicibacter mysorens</name>
    <dbReference type="NCBI Taxonomy" id="257984"/>
    <lineage>
        <taxon>Bacteria</taxon>
        <taxon>Bacillati</taxon>
        <taxon>Actinomycetota</taxon>
        <taxon>Actinomycetes</taxon>
        <taxon>Micrococcales</taxon>
        <taxon>Micrococcaceae</taxon>
        <taxon>Glutamicibacter</taxon>
    </lineage>
</organism>
<dbReference type="RefSeq" id="WP_157066386.1">
    <property type="nucleotide sequence ID" value="NZ_PGEY01000001.1"/>
</dbReference>
<reference evidence="1 2" key="1">
    <citation type="submission" date="2017-11" db="EMBL/GenBank/DDBJ databases">
        <title>Sequencing the genomes of 1000 actinobacteria strains.</title>
        <authorList>
            <person name="Klenk H.-P."/>
        </authorList>
    </citation>
    <scope>NUCLEOTIDE SEQUENCE [LARGE SCALE GENOMIC DNA]</scope>
    <source>
        <strain evidence="1 2">DSM 12798</strain>
    </source>
</reference>
<proteinExistence type="predicted"/>
<sequence>MSHEENEVDLIKWPDPLPETWRFAEVPAAEGFDLGFEIFESDQARGRCDVVLSLKSELKDAYPVSAHDRVLYPSPDAVAGSVQLVSEEIMRRDKACRRLVIATPEADVEQIGRAESAGYRYVVDVDLHDRAVSLMTAEPSWVLEESRRIDEVPTR</sequence>
<protein>
    <recommendedName>
        <fullName evidence="3">Restriction endonuclease</fullName>
    </recommendedName>
</protein>
<evidence type="ECO:0008006" key="3">
    <source>
        <dbReference type="Google" id="ProtNLM"/>
    </source>
</evidence>
<dbReference type="EMBL" id="PGEY01000001">
    <property type="protein sequence ID" value="PJJ44871.1"/>
    <property type="molecule type" value="Genomic_DNA"/>
</dbReference>
<accession>A0ABX4N2Z8</accession>
<keyword evidence="2" id="KW-1185">Reference proteome</keyword>
<comment type="caution">
    <text evidence="1">The sequence shown here is derived from an EMBL/GenBank/DDBJ whole genome shotgun (WGS) entry which is preliminary data.</text>
</comment>
<gene>
    <name evidence="1" type="ORF">ATK23_2117</name>
</gene>
<evidence type="ECO:0000313" key="2">
    <source>
        <dbReference type="Proteomes" id="UP000229263"/>
    </source>
</evidence>
<name>A0ABX4N2Z8_9MICC</name>